<feature type="chain" id="PRO_5025647120" description="Osmotin, thaumatin-like protein" evidence="2">
    <location>
        <begin position="22"/>
        <end position="335"/>
    </location>
</feature>
<reference evidence="3" key="1">
    <citation type="journal article" date="2020" name="Stud. Mycol.">
        <title>101 Dothideomycetes genomes: a test case for predicting lifestyles and emergence of pathogens.</title>
        <authorList>
            <person name="Haridas S."/>
            <person name="Albert R."/>
            <person name="Binder M."/>
            <person name="Bloem J."/>
            <person name="Labutti K."/>
            <person name="Salamov A."/>
            <person name="Andreopoulos B."/>
            <person name="Baker S."/>
            <person name="Barry K."/>
            <person name="Bills G."/>
            <person name="Bluhm B."/>
            <person name="Cannon C."/>
            <person name="Castanera R."/>
            <person name="Culley D."/>
            <person name="Daum C."/>
            <person name="Ezra D."/>
            <person name="Gonzalez J."/>
            <person name="Henrissat B."/>
            <person name="Kuo A."/>
            <person name="Liang C."/>
            <person name="Lipzen A."/>
            <person name="Lutzoni F."/>
            <person name="Magnuson J."/>
            <person name="Mondo S."/>
            <person name="Nolan M."/>
            <person name="Ohm R."/>
            <person name="Pangilinan J."/>
            <person name="Park H.-J."/>
            <person name="Ramirez L."/>
            <person name="Alfaro M."/>
            <person name="Sun H."/>
            <person name="Tritt A."/>
            <person name="Yoshinaga Y."/>
            <person name="Zwiers L.-H."/>
            <person name="Turgeon B."/>
            <person name="Goodwin S."/>
            <person name="Spatafora J."/>
            <person name="Crous P."/>
            <person name="Grigoriev I."/>
        </authorList>
    </citation>
    <scope>NUCLEOTIDE SEQUENCE</scope>
    <source>
        <strain evidence="3">CBS 122368</strain>
    </source>
</reference>
<dbReference type="RefSeq" id="XP_033676602.1">
    <property type="nucleotide sequence ID" value="XM_033820307.1"/>
</dbReference>
<dbReference type="Proteomes" id="UP000800094">
    <property type="component" value="Unassembled WGS sequence"/>
</dbReference>
<evidence type="ECO:0000256" key="1">
    <source>
        <dbReference type="SAM" id="MobiDB-lite"/>
    </source>
</evidence>
<proteinExistence type="predicted"/>
<dbReference type="InterPro" id="IPR006771">
    <property type="entry name" value="CetA-like"/>
</dbReference>
<accession>A0A6A6HV13</accession>
<sequence>MRWFVTAACLLACLFAGIARAANTVKIVNHCPYDLFFWVVGPGWHVLDEQHIIVPGNHGSVIHGMIDTTGTGGGISLKMRDVPRYAVAPAGILQAEYKFEPATHSIWYDFSAIDCNKAAPPDSPDYCPFSQGGVKMWVPGADPAFCPVAQCLPGLGCERTYLDHGSWHNEPSFRCDIGHDILFETCTHLAAPKTHVVDDDELQPWIPLYPPLPPSPSPSPPPPPPPPPPPTPALPALPQPPMFQQPPTYPPPPDYPSGTICYDPDCLCYSTTQPYLWPDSFPDNTPQCPGYWPYTSREEYKCQVHGACASPSSEEDSFWKRRMLRIHQAVNGTQA</sequence>
<gene>
    <name evidence="3" type="ORF">BU26DRAFT_174109</name>
</gene>
<organism evidence="3 4">
    <name type="scientific">Trematosphaeria pertusa</name>
    <dbReference type="NCBI Taxonomy" id="390896"/>
    <lineage>
        <taxon>Eukaryota</taxon>
        <taxon>Fungi</taxon>
        <taxon>Dikarya</taxon>
        <taxon>Ascomycota</taxon>
        <taxon>Pezizomycotina</taxon>
        <taxon>Dothideomycetes</taxon>
        <taxon>Pleosporomycetidae</taxon>
        <taxon>Pleosporales</taxon>
        <taxon>Massarineae</taxon>
        <taxon>Trematosphaeriaceae</taxon>
        <taxon>Trematosphaeria</taxon>
    </lineage>
</organism>
<feature type="region of interest" description="Disordered" evidence="1">
    <location>
        <begin position="207"/>
        <end position="250"/>
    </location>
</feature>
<feature type="signal peptide" evidence="2">
    <location>
        <begin position="1"/>
        <end position="21"/>
    </location>
</feature>
<evidence type="ECO:0000313" key="3">
    <source>
        <dbReference type="EMBL" id="KAF2241598.1"/>
    </source>
</evidence>
<name>A0A6A6HV13_9PLEO</name>
<evidence type="ECO:0008006" key="5">
    <source>
        <dbReference type="Google" id="ProtNLM"/>
    </source>
</evidence>
<evidence type="ECO:0000313" key="4">
    <source>
        <dbReference type="Proteomes" id="UP000800094"/>
    </source>
</evidence>
<keyword evidence="4" id="KW-1185">Reference proteome</keyword>
<evidence type="ECO:0000256" key="2">
    <source>
        <dbReference type="SAM" id="SignalP"/>
    </source>
</evidence>
<dbReference type="AlphaFoldDB" id="A0A6A6HV13"/>
<dbReference type="Pfam" id="PF04681">
    <property type="entry name" value="Bys1"/>
    <property type="match status" value="1"/>
</dbReference>
<dbReference type="OrthoDB" id="1193027at2759"/>
<dbReference type="GeneID" id="54573637"/>
<protein>
    <recommendedName>
        <fullName evidence="5">Osmotin, thaumatin-like protein</fullName>
    </recommendedName>
</protein>
<keyword evidence="2" id="KW-0732">Signal</keyword>
<dbReference type="EMBL" id="ML987211">
    <property type="protein sequence ID" value="KAF2241598.1"/>
    <property type="molecule type" value="Genomic_DNA"/>
</dbReference>